<dbReference type="InterPro" id="IPR059052">
    <property type="entry name" value="HH_YbhG-like"/>
</dbReference>
<dbReference type="SUPFAM" id="SSF111369">
    <property type="entry name" value="HlyD-like secretion proteins"/>
    <property type="match status" value="1"/>
</dbReference>
<evidence type="ECO:0000313" key="5">
    <source>
        <dbReference type="EMBL" id="MDS3860251.1"/>
    </source>
</evidence>
<keyword evidence="6" id="KW-1185">Reference proteome</keyword>
<gene>
    <name evidence="5" type="ORF">RIF25_05470</name>
</gene>
<dbReference type="RefSeq" id="WP_322877532.1">
    <property type="nucleotide sequence ID" value="NZ_JAVMIP010000003.1"/>
</dbReference>
<comment type="caution">
    <text evidence="5">The sequence shown here is derived from an EMBL/GenBank/DDBJ whole genome shotgun (WGS) entry which is preliminary data.</text>
</comment>
<dbReference type="InterPro" id="IPR050465">
    <property type="entry name" value="UPF0194_transport"/>
</dbReference>
<feature type="coiled-coil region" evidence="3">
    <location>
        <begin position="147"/>
        <end position="269"/>
    </location>
</feature>
<feature type="domain" description="YbhG-like alpha-helical hairpin" evidence="4">
    <location>
        <begin position="153"/>
        <end position="235"/>
    </location>
</feature>
<dbReference type="GO" id="GO:0030313">
    <property type="term" value="C:cell envelope"/>
    <property type="evidence" value="ECO:0007669"/>
    <property type="project" value="UniProtKB-SubCell"/>
</dbReference>
<evidence type="ECO:0000313" key="6">
    <source>
        <dbReference type="Proteomes" id="UP001268256"/>
    </source>
</evidence>
<keyword evidence="2 3" id="KW-0175">Coiled coil</keyword>
<dbReference type="NCBIfam" id="TIGR02971">
    <property type="entry name" value="heterocyst_DevB"/>
    <property type="match status" value="1"/>
</dbReference>
<dbReference type="AlphaFoldDB" id="A0AAE4FQD8"/>
<dbReference type="PANTHER" id="PTHR32347">
    <property type="entry name" value="EFFLUX SYSTEM COMPONENT YKNX-RELATED"/>
    <property type="match status" value="1"/>
</dbReference>
<accession>A0AAE4FQD8</accession>
<name>A0AAE4FQD8_9CYAN</name>
<organism evidence="5 6">
    <name type="scientific">Pseudocalidococcus azoricus BACA0444</name>
    <dbReference type="NCBI Taxonomy" id="2918990"/>
    <lineage>
        <taxon>Bacteria</taxon>
        <taxon>Bacillati</taxon>
        <taxon>Cyanobacteriota</taxon>
        <taxon>Cyanophyceae</taxon>
        <taxon>Acaryochloridales</taxon>
        <taxon>Thermosynechococcaceae</taxon>
        <taxon>Pseudocalidococcus</taxon>
        <taxon>Pseudocalidococcus azoricus</taxon>
    </lineage>
</organism>
<evidence type="ECO:0000259" key="4">
    <source>
        <dbReference type="Pfam" id="PF25881"/>
    </source>
</evidence>
<dbReference type="Gene3D" id="2.40.30.170">
    <property type="match status" value="1"/>
</dbReference>
<dbReference type="EMBL" id="JAVMIP010000003">
    <property type="protein sequence ID" value="MDS3860251.1"/>
    <property type="molecule type" value="Genomic_DNA"/>
</dbReference>
<proteinExistence type="predicted"/>
<reference evidence="6" key="1">
    <citation type="submission" date="2023-07" db="EMBL/GenBank/DDBJ databases">
        <authorList>
            <person name="Luz R."/>
            <person name="Cordeiro R."/>
            <person name="Fonseca A."/>
            <person name="Goncalves V."/>
        </authorList>
    </citation>
    <scope>NUCLEOTIDE SEQUENCE [LARGE SCALE GENOMIC DNA]</scope>
    <source>
        <strain evidence="6">BACA0444</strain>
    </source>
</reference>
<dbReference type="InterPro" id="IPR014315">
    <property type="entry name" value="ABC_heterocyst_DevB"/>
</dbReference>
<dbReference type="PANTHER" id="PTHR32347:SF27">
    <property type="entry name" value="RND EFFLUX PUMP MEMBRANE FUSION PROTEIN BARREL-SANDWICH DOMAIN-CONTAINING PROTEIN"/>
    <property type="match status" value="1"/>
</dbReference>
<evidence type="ECO:0000256" key="1">
    <source>
        <dbReference type="ARBA" id="ARBA00004196"/>
    </source>
</evidence>
<dbReference type="Pfam" id="PF25881">
    <property type="entry name" value="HH_YBHG"/>
    <property type="match status" value="1"/>
</dbReference>
<evidence type="ECO:0000256" key="3">
    <source>
        <dbReference type="SAM" id="Coils"/>
    </source>
</evidence>
<dbReference type="Proteomes" id="UP001268256">
    <property type="component" value="Unassembled WGS sequence"/>
</dbReference>
<protein>
    <submittedName>
        <fullName evidence="5">ABC exporter membrane fusion protein</fullName>
    </submittedName>
</protein>
<comment type="subcellular location">
    <subcellularLocation>
        <location evidence="1">Cell envelope</location>
    </subcellularLocation>
</comment>
<dbReference type="Gene3D" id="2.40.50.100">
    <property type="match status" value="1"/>
</dbReference>
<evidence type="ECO:0000256" key="2">
    <source>
        <dbReference type="ARBA" id="ARBA00023054"/>
    </source>
</evidence>
<sequence>MSQAISPHLSPRSLAILITAATLVVGGSLAWTMGQTQSASSPQEVAIAPAIETITALGRIEPQTQVIEIAAPTQAEGIRVEQLLVQEGDWVKAGDVIAILDSYSRLQAAQLQAQKQVQVAQANLAKVRAGAKQGEIKAQQATIAQITAEAQGDIQALRATVSRLQAEVNNAEIEYQRHQSLATEGAISTSLLDSKRLTRDTAQERLQEAQSNLRRAQASRQNQIQQAQATLDQIAEVRPVDIQVAQAEVQAAQANLKEATANFALAQVQAPQAGQVLKIHTWPGERPGNEGIISLGQTQQMYAVAEVYESDVKHLHPGLGATISSDALTGPLAGTVEQVGYQVLRQNVINTDPAANTDARIVEVRIKLDPASSQKAARYTNLQVKVVIMP</sequence>